<dbReference type="GO" id="GO:0004150">
    <property type="term" value="F:dihydroneopterin aldolase activity"/>
    <property type="evidence" value="ECO:0007669"/>
    <property type="project" value="UniProtKB-UniRule"/>
</dbReference>
<evidence type="ECO:0000256" key="4">
    <source>
        <dbReference type="ARBA" id="ARBA00022679"/>
    </source>
</evidence>
<comment type="caution">
    <text evidence="11">The sequence shown here is derived from an EMBL/GenBank/DDBJ whole genome shotgun (WGS) entry which is preliminary data.</text>
</comment>
<dbReference type="GO" id="GO:0016301">
    <property type="term" value="F:kinase activity"/>
    <property type="evidence" value="ECO:0007669"/>
    <property type="project" value="UniProtKB-KW"/>
</dbReference>
<proteinExistence type="inferred from homology"/>
<dbReference type="Proteomes" id="UP000245488">
    <property type="component" value="Chromosome"/>
</dbReference>
<dbReference type="Pfam" id="PF01288">
    <property type="entry name" value="HPPK"/>
    <property type="match status" value="1"/>
</dbReference>
<comment type="similarity">
    <text evidence="3">In the N-terminal section; belongs to the DHNA family.</text>
</comment>
<dbReference type="AlphaFoldDB" id="A0A317G767"/>
<dbReference type="Gene3D" id="3.30.70.560">
    <property type="entry name" value="7,8-Dihydro-6-hydroxymethylpterin-pyrophosphokinase HPPK"/>
    <property type="match status" value="1"/>
</dbReference>
<dbReference type="PROSITE" id="PS00794">
    <property type="entry name" value="HPPK"/>
    <property type="match status" value="1"/>
</dbReference>
<evidence type="ECO:0000256" key="8">
    <source>
        <dbReference type="ARBA" id="ARBA00022909"/>
    </source>
</evidence>
<dbReference type="InterPro" id="IPR000550">
    <property type="entry name" value="Hppk"/>
</dbReference>
<dbReference type="CDD" id="cd00534">
    <property type="entry name" value="DHNA_DHNTPE"/>
    <property type="match status" value="1"/>
</dbReference>
<dbReference type="InterPro" id="IPR006156">
    <property type="entry name" value="Dihydroneopterin_aldolase"/>
</dbReference>
<dbReference type="PANTHER" id="PTHR43071:SF1">
    <property type="entry name" value="2-AMINO-4-HYDROXY-6-HYDROXYMETHYLDIHYDROPTERIDINE PYROPHOSPHOKINASE"/>
    <property type="match status" value="1"/>
</dbReference>
<comment type="function">
    <text evidence="9">Catalyzes the conversion of 7,8-dihydroneopterin to 6-hydroxymethyl-7,8-dihydropterin.</text>
</comment>
<dbReference type="EC" id="4.1.2.25" evidence="9"/>
<reference evidence="11 12" key="1">
    <citation type="submission" date="2017-09" db="EMBL/GenBank/DDBJ databases">
        <title>High-quality draft genome sequence of Butyrivibrio fibrisolvens INBov1, isolated from cow rumen.</title>
        <authorList>
            <person name="Rodriguez Hernaez J."/>
            <person name="Rivarola M."/>
            <person name="Paniego N."/>
            <person name="Cravero S."/>
            <person name="Ceron Cucchi M."/>
            <person name="Martinez M.C."/>
        </authorList>
    </citation>
    <scope>NUCLEOTIDE SEQUENCE [LARGE SCALE GENOMIC DNA]</scope>
    <source>
        <strain evidence="11 12">INBov1</strain>
    </source>
</reference>
<evidence type="ECO:0000256" key="5">
    <source>
        <dbReference type="ARBA" id="ARBA00022741"/>
    </source>
</evidence>
<dbReference type="GO" id="GO:0046656">
    <property type="term" value="P:folic acid biosynthetic process"/>
    <property type="evidence" value="ECO:0007669"/>
    <property type="project" value="UniProtKB-UniRule"/>
</dbReference>
<evidence type="ECO:0000313" key="11">
    <source>
        <dbReference type="EMBL" id="PWT28981.1"/>
    </source>
</evidence>
<evidence type="ECO:0000256" key="2">
    <source>
        <dbReference type="ARBA" id="ARBA00005051"/>
    </source>
</evidence>
<keyword evidence="5" id="KW-0547">Nucleotide-binding</keyword>
<evidence type="ECO:0000256" key="6">
    <source>
        <dbReference type="ARBA" id="ARBA00022777"/>
    </source>
</evidence>
<comment type="catalytic activity">
    <reaction evidence="1">
        <text>6-hydroxymethyl-7,8-dihydropterin + ATP = (7,8-dihydropterin-6-yl)methyl diphosphate + AMP + H(+)</text>
        <dbReference type="Rhea" id="RHEA:11412"/>
        <dbReference type="ChEBI" id="CHEBI:15378"/>
        <dbReference type="ChEBI" id="CHEBI:30616"/>
        <dbReference type="ChEBI" id="CHEBI:44841"/>
        <dbReference type="ChEBI" id="CHEBI:72950"/>
        <dbReference type="ChEBI" id="CHEBI:456215"/>
        <dbReference type="EC" id="2.7.6.3"/>
    </reaction>
</comment>
<sequence>MSKSVYDKITIKGLEVFANHGVYPEENRLGQKFVVNAVLYVDTRAAGLSDDLDLSVNYGTVCHQITDFLTANTYKLIERVAEELARHILINNPLVHEIDVEIEKPGAPIGLPLETVSVKIHRGWHDVAIALGSNMGDSKKFLDDAVEKVGQLPDTKVIKVATYITTKPYGGVEQDDFLNSAMTIRTMLTPTELLDRLHDIEREAGRERIIHWGPRTLDLDILLYDDLVMDTEDLTIPHIEMHLRDFVLKPLAEIAPWLRHPVYGKTVAQMLSELK</sequence>
<evidence type="ECO:0000259" key="10">
    <source>
        <dbReference type="PROSITE" id="PS00794"/>
    </source>
</evidence>
<name>A0A317G767_BUTFI</name>
<comment type="pathway">
    <text evidence="9">Cofactor biosynthesis; tetrahydrofolate biosynthesis; 2-amino-4-hydroxy-6-hydroxymethyl-7,8-dihydropteridine diphosphate from 7,8-dihydroneopterin triphosphate: step 3/4.</text>
</comment>
<dbReference type="InterPro" id="IPR043133">
    <property type="entry name" value="GTP-CH-I_C/QueF"/>
</dbReference>
<dbReference type="InterPro" id="IPR006157">
    <property type="entry name" value="FolB_dom"/>
</dbReference>
<dbReference type="SUPFAM" id="SSF55620">
    <property type="entry name" value="Tetrahydrobiopterin biosynthesis enzymes-like"/>
    <property type="match status" value="1"/>
</dbReference>
<comment type="catalytic activity">
    <reaction evidence="9">
        <text>7,8-dihydroneopterin = 6-hydroxymethyl-7,8-dihydropterin + glycolaldehyde</text>
        <dbReference type="Rhea" id="RHEA:10540"/>
        <dbReference type="ChEBI" id="CHEBI:17001"/>
        <dbReference type="ChEBI" id="CHEBI:17071"/>
        <dbReference type="ChEBI" id="CHEBI:44841"/>
        <dbReference type="EC" id="4.1.2.25"/>
    </reaction>
</comment>
<evidence type="ECO:0000256" key="9">
    <source>
        <dbReference type="RuleBase" id="RU362079"/>
    </source>
</evidence>
<dbReference type="Pfam" id="PF02152">
    <property type="entry name" value="FolB"/>
    <property type="match status" value="1"/>
</dbReference>
<dbReference type="NCBIfam" id="TIGR00526">
    <property type="entry name" value="folB_dom"/>
    <property type="match status" value="1"/>
</dbReference>
<keyword evidence="12" id="KW-1185">Reference proteome</keyword>
<keyword evidence="6 11" id="KW-0418">Kinase</keyword>
<gene>
    <name evidence="11" type="ORF">CPT75_18585</name>
</gene>
<keyword evidence="7" id="KW-0067">ATP-binding</keyword>
<dbReference type="NCBIfam" id="TIGR00525">
    <property type="entry name" value="folB"/>
    <property type="match status" value="1"/>
</dbReference>
<dbReference type="GO" id="GO:0003848">
    <property type="term" value="F:2-amino-4-hydroxy-6-hydroxymethyldihydropteridine diphosphokinase activity"/>
    <property type="evidence" value="ECO:0007669"/>
    <property type="project" value="UniProtKB-EC"/>
</dbReference>
<accession>A0A317G767</accession>
<dbReference type="EMBL" id="NXNG01000001">
    <property type="protein sequence ID" value="PWT28981.1"/>
    <property type="molecule type" value="Genomic_DNA"/>
</dbReference>
<feature type="domain" description="7,8-dihydro-6-hydroxymethylpterin-pyrophosphokinase" evidence="10">
    <location>
        <begin position="211"/>
        <end position="222"/>
    </location>
</feature>
<dbReference type="CDD" id="cd00483">
    <property type="entry name" value="HPPK"/>
    <property type="match status" value="1"/>
</dbReference>
<organism evidence="11 12">
    <name type="scientific">Butyrivibrio fibrisolvens</name>
    <dbReference type="NCBI Taxonomy" id="831"/>
    <lineage>
        <taxon>Bacteria</taxon>
        <taxon>Bacillati</taxon>
        <taxon>Bacillota</taxon>
        <taxon>Clostridia</taxon>
        <taxon>Lachnospirales</taxon>
        <taxon>Lachnospiraceae</taxon>
        <taxon>Butyrivibrio</taxon>
    </lineage>
</organism>
<dbReference type="Gene3D" id="3.30.1130.10">
    <property type="match status" value="1"/>
</dbReference>
<dbReference type="InterPro" id="IPR035907">
    <property type="entry name" value="Hppk_sf"/>
</dbReference>
<evidence type="ECO:0000256" key="3">
    <source>
        <dbReference type="ARBA" id="ARBA00009640"/>
    </source>
</evidence>
<dbReference type="SUPFAM" id="SSF55083">
    <property type="entry name" value="6-hydroxymethyl-7,8-dihydropterin pyrophosphokinase, HPPK"/>
    <property type="match status" value="1"/>
</dbReference>
<comment type="similarity">
    <text evidence="9">Belongs to the DHNA family.</text>
</comment>
<comment type="pathway">
    <text evidence="2">Cofactor biosynthesis; tetrahydrofolate biosynthesis; 2-amino-4-hydroxy-6-hydroxymethyl-7,8-dihydropteridine diphosphate from 7,8-dihydroneopterin triphosphate: step 4/4.</text>
</comment>
<protein>
    <recommendedName>
        <fullName evidence="9">Bifunctional folate synthesis protein</fullName>
    </recommendedName>
    <domain>
        <recommendedName>
            <fullName evidence="9">Dihydroneopterin aldolase</fullName>
            <shortName evidence="9">DHNA</shortName>
            <ecNumber evidence="9">4.1.2.25</ecNumber>
        </recommendedName>
        <alternativeName>
            <fullName evidence="9">7,8-dihydroneopterin aldolase</fullName>
        </alternativeName>
    </domain>
    <domain>
        <recommendedName>
            <fullName evidence="9">2-amino-4-hydroxy-6-hydroxymethyldihydropteridine pyrophosphokinase</fullName>
            <ecNumber evidence="9">2.7.6.3</ecNumber>
        </recommendedName>
        <alternativeName>
            <fullName evidence="9">6-hydroxymethyl-7,8-dihydropterin pyrophosphokinase</fullName>
            <shortName evidence="9">PPPK</shortName>
        </alternativeName>
        <alternativeName>
            <fullName evidence="9">7,8-dihydro-6-hydroxymethylpterin pyrophosphokinase</fullName>
            <shortName evidence="9">HPPK</shortName>
        </alternativeName>
    </domain>
</protein>
<keyword evidence="9" id="KW-0456">Lyase</keyword>
<evidence type="ECO:0000256" key="7">
    <source>
        <dbReference type="ARBA" id="ARBA00022840"/>
    </source>
</evidence>
<keyword evidence="8 9" id="KW-0289">Folate biosynthesis</keyword>
<dbReference type="PANTHER" id="PTHR43071">
    <property type="entry name" value="2-AMINO-4-HYDROXY-6-HYDROXYMETHYLDIHYDROPTERIDINE PYROPHOSPHOKINASE"/>
    <property type="match status" value="1"/>
</dbReference>
<evidence type="ECO:0000313" key="12">
    <source>
        <dbReference type="Proteomes" id="UP000245488"/>
    </source>
</evidence>
<evidence type="ECO:0000256" key="1">
    <source>
        <dbReference type="ARBA" id="ARBA00000198"/>
    </source>
</evidence>
<dbReference type="RefSeq" id="WP_110074005.1">
    <property type="nucleotide sequence ID" value="NZ_CM009896.1"/>
</dbReference>
<dbReference type="EC" id="2.7.6.3" evidence="9"/>
<dbReference type="UniPathway" id="UPA00077">
    <property type="reaction ID" value="UER00154"/>
</dbReference>
<keyword evidence="4" id="KW-0808">Transferase</keyword>
<dbReference type="SMART" id="SM00905">
    <property type="entry name" value="FolB"/>
    <property type="match status" value="1"/>
</dbReference>
<dbReference type="GO" id="GO:0005524">
    <property type="term" value="F:ATP binding"/>
    <property type="evidence" value="ECO:0007669"/>
    <property type="project" value="UniProtKB-KW"/>
</dbReference>
<dbReference type="NCBIfam" id="TIGR01498">
    <property type="entry name" value="folK"/>
    <property type="match status" value="1"/>
</dbReference>
<dbReference type="GO" id="GO:0046654">
    <property type="term" value="P:tetrahydrofolate biosynthetic process"/>
    <property type="evidence" value="ECO:0007669"/>
    <property type="project" value="UniProtKB-UniRule"/>
</dbReference>